<sequence length="63" mass="7122">MVAGGGKRRRPPFREAAGRERRRWWRPGGGPTSWIQREGKGGNAVVSRWRWPGIPVAPPSEFL</sequence>
<name>A0A0E0MP15_ORYPU</name>
<dbReference type="Gramene" id="OPUNC12G15460.1">
    <property type="protein sequence ID" value="OPUNC12G15460.1"/>
    <property type="gene ID" value="OPUNC12G15460"/>
</dbReference>
<evidence type="ECO:0000313" key="2">
    <source>
        <dbReference type="EnsemblPlants" id="OPUNC12G15460.1"/>
    </source>
</evidence>
<evidence type="ECO:0000313" key="3">
    <source>
        <dbReference type="Proteomes" id="UP000026962"/>
    </source>
</evidence>
<feature type="compositionally biased region" description="Basic residues" evidence="1">
    <location>
        <begin position="1"/>
        <end position="11"/>
    </location>
</feature>
<dbReference type="AlphaFoldDB" id="A0A0E0MP15"/>
<protein>
    <submittedName>
        <fullName evidence="2">Uncharacterized protein</fullName>
    </submittedName>
</protein>
<accession>A0A0E0MP15</accession>
<reference evidence="2" key="1">
    <citation type="submission" date="2015-04" db="UniProtKB">
        <authorList>
            <consortium name="EnsemblPlants"/>
        </authorList>
    </citation>
    <scope>IDENTIFICATION</scope>
</reference>
<proteinExistence type="predicted"/>
<dbReference type="Proteomes" id="UP000026962">
    <property type="component" value="Chromosome 12"/>
</dbReference>
<keyword evidence="3" id="KW-1185">Reference proteome</keyword>
<dbReference type="EnsemblPlants" id="OPUNC12G15460.1">
    <property type="protein sequence ID" value="OPUNC12G15460.1"/>
    <property type="gene ID" value="OPUNC12G15460"/>
</dbReference>
<dbReference type="HOGENOM" id="CLU_2889742_0_0_1"/>
<feature type="region of interest" description="Disordered" evidence="1">
    <location>
        <begin position="1"/>
        <end position="41"/>
    </location>
</feature>
<evidence type="ECO:0000256" key="1">
    <source>
        <dbReference type="SAM" id="MobiDB-lite"/>
    </source>
</evidence>
<reference evidence="2" key="2">
    <citation type="submission" date="2018-05" db="EMBL/GenBank/DDBJ databases">
        <title>OpunRS2 (Oryza punctata Reference Sequence Version 2).</title>
        <authorList>
            <person name="Zhang J."/>
            <person name="Kudrna D."/>
            <person name="Lee S."/>
            <person name="Talag J."/>
            <person name="Welchert J."/>
            <person name="Wing R.A."/>
        </authorList>
    </citation>
    <scope>NUCLEOTIDE SEQUENCE [LARGE SCALE GENOMIC DNA]</scope>
</reference>
<organism evidence="2">
    <name type="scientific">Oryza punctata</name>
    <name type="common">Red rice</name>
    <dbReference type="NCBI Taxonomy" id="4537"/>
    <lineage>
        <taxon>Eukaryota</taxon>
        <taxon>Viridiplantae</taxon>
        <taxon>Streptophyta</taxon>
        <taxon>Embryophyta</taxon>
        <taxon>Tracheophyta</taxon>
        <taxon>Spermatophyta</taxon>
        <taxon>Magnoliopsida</taxon>
        <taxon>Liliopsida</taxon>
        <taxon>Poales</taxon>
        <taxon>Poaceae</taxon>
        <taxon>BOP clade</taxon>
        <taxon>Oryzoideae</taxon>
        <taxon>Oryzeae</taxon>
        <taxon>Oryzinae</taxon>
        <taxon>Oryza</taxon>
    </lineage>
</organism>